<gene>
    <name evidence="1" type="ORF">GCM10022254_41280</name>
</gene>
<dbReference type="Proteomes" id="UP001501710">
    <property type="component" value="Unassembled WGS sequence"/>
</dbReference>
<proteinExistence type="predicted"/>
<dbReference type="EMBL" id="BAABAS010000012">
    <property type="protein sequence ID" value="GAA4235019.1"/>
    <property type="molecule type" value="Genomic_DNA"/>
</dbReference>
<accession>A0ABP8C7K0</accession>
<reference evidence="2" key="1">
    <citation type="journal article" date="2019" name="Int. J. Syst. Evol. Microbiol.">
        <title>The Global Catalogue of Microorganisms (GCM) 10K type strain sequencing project: providing services to taxonomists for standard genome sequencing and annotation.</title>
        <authorList>
            <consortium name="The Broad Institute Genomics Platform"/>
            <consortium name="The Broad Institute Genome Sequencing Center for Infectious Disease"/>
            <person name="Wu L."/>
            <person name="Ma J."/>
        </authorList>
    </citation>
    <scope>NUCLEOTIDE SEQUENCE [LARGE SCALE GENOMIC DNA]</scope>
    <source>
        <strain evidence="2">JCM 17440</strain>
    </source>
</reference>
<comment type="caution">
    <text evidence="1">The sequence shown here is derived from an EMBL/GenBank/DDBJ whole genome shotgun (WGS) entry which is preliminary data.</text>
</comment>
<name>A0ABP8C7K0_9ACTN</name>
<evidence type="ECO:0000313" key="2">
    <source>
        <dbReference type="Proteomes" id="UP001501710"/>
    </source>
</evidence>
<organism evidence="1 2">
    <name type="scientific">Actinomadura meridiana</name>
    <dbReference type="NCBI Taxonomy" id="559626"/>
    <lineage>
        <taxon>Bacteria</taxon>
        <taxon>Bacillati</taxon>
        <taxon>Actinomycetota</taxon>
        <taxon>Actinomycetes</taxon>
        <taxon>Streptosporangiales</taxon>
        <taxon>Thermomonosporaceae</taxon>
        <taxon>Actinomadura</taxon>
    </lineage>
</organism>
<protein>
    <submittedName>
        <fullName evidence="1">Uncharacterized protein</fullName>
    </submittedName>
</protein>
<keyword evidence="2" id="KW-1185">Reference proteome</keyword>
<evidence type="ECO:0000313" key="1">
    <source>
        <dbReference type="EMBL" id="GAA4235019.1"/>
    </source>
</evidence>
<sequence length="78" mass="8253">MGAKVRTSFRERSSMSETLYITAQGDRCHARPDCSGITGAHKAAVTLGYEVFEPEEVTLAEAQQRGKGASCPTCSGSA</sequence>